<comment type="caution">
    <text evidence="3">The sequence shown here is derived from an EMBL/GenBank/DDBJ whole genome shotgun (WGS) entry which is preliminary data.</text>
</comment>
<keyword evidence="4" id="KW-1185">Reference proteome</keyword>
<name>A0ABR2ZM78_9AGAR</name>
<sequence length="287" mass="31392">MGFSLVFQGTSISVYFNLAEIRTECNFILNGSLEKSFVHTPLSKKGMEYNVEVFKKEGLEDKLHTLNVETGKKDYEVYIAFDYAAYTAEEPDQITDTRNDETTAASPTPSGSSDPKSKSSRPTGTIIGGAIGGLALIGAVLLAFFACRKRRNGVVQCGDESGNNVHIDPFMAHPETFDPHQTPSTPPFRSGGLPVVSSTKASGLLVRQQQQQLDRMREELSSLESQSRQNRGNGGFYAPSDSGTIQSGIVQGEMTELRRQIRELQAQMLRPGRPRAVVSALPPKYTP</sequence>
<dbReference type="Gene3D" id="2.60.120.260">
    <property type="entry name" value="Galactose-binding domain-like"/>
    <property type="match status" value="1"/>
</dbReference>
<evidence type="ECO:0000256" key="2">
    <source>
        <dbReference type="SAM" id="Phobius"/>
    </source>
</evidence>
<proteinExistence type="predicted"/>
<keyword evidence="2" id="KW-1133">Transmembrane helix</keyword>
<reference evidence="3 4" key="1">
    <citation type="submission" date="2024-05" db="EMBL/GenBank/DDBJ databases">
        <title>A draft genome resource for the thread blight pathogen Marasmius tenuissimus strain MS-2.</title>
        <authorList>
            <person name="Yulfo-Soto G.E."/>
            <person name="Baruah I.K."/>
            <person name="Amoako-Attah I."/>
            <person name="Bukari Y."/>
            <person name="Meinhardt L.W."/>
            <person name="Bailey B.A."/>
            <person name="Cohen S.P."/>
        </authorList>
    </citation>
    <scope>NUCLEOTIDE SEQUENCE [LARGE SCALE GENOMIC DNA]</scope>
    <source>
        <strain evidence="3 4">MS-2</strain>
    </source>
</reference>
<feature type="transmembrane region" description="Helical" evidence="2">
    <location>
        <begin position="126"/>
        <end position="146"/>
    </location>
</feature>
<dbReference type="EMBL" id="JBBXMP010000099">
    <property type="protein sequence ID" value="KAL0062681.1"/>
    <property type="molecule type" value="Genomic_DNA"/>
</dbReference>
<keyword evidence="2" id="KW-0812">Transmembrane</keyword>
<protein>
    <submittedName>
        <fullName evidence="3">Uncharacterized protein</fullName>
    </submittedName>
</protein>
<evidence type="ECO:0000256" key="1">
    <source>
        <dbReference type="SAM" id="MobiDB-lite"/>
    </source>
</evidence>
<feature type="region of interest" description="Disordered" evidence="1">
    <location>
        <begin position="90"/>
        <end position="124"/>
    </location>
</feature>
<dbReference type="Proteomes" id="UP001437256">
    <property type="component" value="Unassembled WGS sequence"/>
</dbReference>
<keyword evidence="2" id="KW-0472">Membrane</keyword>
<evidence type="ECO:0000313" key="4">
    <source>
        <dbReference type="Proteomes" id="UP001437256"/>
    </source>
</evidence>
<gene>
    <name evidence="3" type="ORF">AAF712_010445</name>
</gene>
<feature type="compositionally biased region" description="Low complexity" evidence="1">
    <location>
        <begin position="102"/>
        <end position="114"/>
    </location>
</feature>
<feature type="region of interest" description="Disordered" evidence="1">
    <location>
        <begin position="218"/>
        <end position="246"/>
    </location>
</feature>
<organism evidence="3 4">
    <name type="scientific">Marasmius tenuissimus</name>
    <dbReference type="NCBI Taxonomy" id="585030"/>
    <lineage>
        <taxon>Eukaryota</taxon>
        <taxon>Fungi</taxon>
        <taxon>Dikarya</taxon>
        <taxon>Basidiomycota</taxon>
        <taxon>Agaricomycotina</taxon>
        <taxon>Agaricomycetes</taxon>
        <taxon>Agaricomycetidae</taxon>
        <taxon>Agaricales</taxon>
        <taxon>Marasmiineae</taxon>
        <taxon>Marasmiaceae</taxon>
        <taxon>Marasmius</taxon>
    </lineage>
</organism>
<evidence type="ECO:0000313" key="3">
    <source>
        <dbReference type="EMBL" id="KAL0062681.1"/>
    </source>
</evidence>
<accession>A0ABR2ZM78</accession>